<keyword evidence="4" id="KW-0812">Transmembrane</keyword>
<reference evidence="9 10" key="1">
    <citation type="submission" date="2018-08" db="EMBL/GenBank/DDBJ databases">
        <title>Henriciella mobilis sp. nov., isolated from seawater.</title>
        <authorList>
            <person name="Cheng H."/>
            <person name="Wu Y.-H."/>
            <person name="Xu X.-W."/>
            <person name="Guo L.-L."/>
        </authorList>
    </citation>
    <scope>NUCLEOTIDE SEQUENCE [LARGE SCALE GENOMIC DNA]</scope>
    <source>
        <strain evidence="9 10">CCUG66934</strain>
    </source>
</reference>
<dbReference type="EMBL" id="QWGB01000014">
    <property type="protein sequence ID" value="RIJ20607.1"/>
    <property type="molecule type" value="Genomic_DNA"/>
</dbReference>
<comment type="similarity">
    <text evidence="2">Belongs to the MotB family.</text>
</comment>
<evidence type="ECO:0000256" key="5">
    <source>
        <dbReference type="ARBA" id="ARBA00022989"/>
    </source>
</evidence>
<evidence type="ECO:0000256" key="1">
    <source>
        <dbReference type="ARBA" id="ARBA00004162"/>
    </source>
</evidence>
<comment type="caution">
    <text evidence="9">The sequence shown here is derived from an EMBL/GenBank/DDBJ whole genome shotgun (WGS) entry which is preliminary data.</text>
</comment>
<dbReference type="Pfam" id="PF00691">
    <property type="entry name" value="OmpA"/>
    <property type="match status" value="1"/>
</dbReference>
<evidence type="ECO:0000259" key="8">
    <source>
        <dbReference type="PROSITE" id="PS51123"/>
    </source>
</evidence>
<evidence type="ECO:0000313" key="9">
    <source>
        <dbReference type="EMBL" id="RIJ20607.1"/>
    </source>
</evidence>
<evidence type="ECO:0000256" key="6">
    <source>
        <dbReference type="ARBA" id="ARBA00023136"/>
    </source>
</evidence>
<dbReference type="GO" id="GO:0005886">
    <property type="term" value="C:plasma membrane"/>
    <property type="evidence" value="ECO:0007669"/>
    <property type="project" value="UniProtKB-SubCell"/>
</dbReference>
<evidence type="ECO:0000256" key="7">
    <source>
        <dbReference type="PROSITE-ProRule" id="PRU00473"/>
    </source>
</evidence>
<gene>
    <name evidence="9" type="ORF">D1224_16000</name>
</gene>
<dbReference type="AlphaFoldDB" id="A0A399QSV2"/>
<dbReference type="Proteomes" id="UP000265431">
    <property type="component" value="Unassembled WGS sequence"/>
</dbReference>
<comment type="subcellular location">
    <subcellularLocation>
        <location evidence="1">Cell membrane</location>
        <topology evidence="1">Single-pass membrane protein</topology>
    </subcellularLocation>
</comment>
<proteinExistence type="inferred from homology"/>
<name>A0A399QSV2_9PROT</name>
<dbReference type="Gene3D" id="3.30.1330.60">
    <property type="entry name" value="OmpA-like domain"/>
    <property type="match status" value="1"/>
</dbReference>
<dbReference type="InterPro" id="IPR036737">
    <property type="entry name" value="OmpA-like_sf"/>
</dbReference>
<accession>A0A399QSV2</accession>
<dbReference type="Pfam" id="PF13677">
    <property type="entry name" value="MotB_plug"/>
    <property type="match status" value="1"/>
</dbReference>
<keyword evidence="5" id="KW-1133">Transmembrane helix</keyword>
<dbReference type="InterPro" id="IPR006665">
    <property type="entry name" value="OmpA-like"/>
</dbReference>
<dbReference type="PANTHER" id="PTHR30329:SF21">
    <property type="entry name" value="LIPOPROTEIN YIAD-RELATED"/>
    <property type="match status" value="1"/>
</dbReference>
<evidence type="ECO:0000256" key="3">
    <source>
        <dbReference type="ARBA" id="ARBA00022475"/>
    </source>
</evidence>
<evidence type="ECO:0000313" key="10">
    <source>
        <dbReference type="Proteomes" id="UP000265431"/>
    </source>
</evidence>
<keyword evidence="6 7" id="KW-0472">Membrane</keyword>
<dbReference type="SUPFAM" id="SSF103088">
    <property type="entry name" value="OmpA-like"/>
    <property type="match status" value="1"/>
</dbReference>
<dbReference type="InterPro" id="IPR050330">
    <property type="entry name" value="Bact_OuterMem_StrucFunc"/>
</dbReference>
<dbReference type="PROSITE" id="PS51123">
    <property type="entry name" value="OMPA_2"/>
    <property type="match status" value="1"/>
</dbReference>
<dbReference type="InterPro" id="IPR025713">
    <property type="entry name" value="MotB-like_N_dom"/>
</dbReference>
<organism evidence="9 10">
    <name type="scientific">Henriciella barbarensis</name>
    <dbReference type="NCBI Taxonomy" id="86342"/>
    <lineage>
        <taxon>Bacteria</taxon>
        <taxon>Pseudomonadati</taxon>
        <taxon>Pseudomonadota</taxon>
        <taxon>Alphaproteobacteria</taxon>
        <taxon>Hyphomonadales</taxon>
        <taxon>Hyphomonadaceae</taxon>
        <taxon>Henriciella</taxon>
    </lineage>
</organism>
<evidence type="ECO:0000256" key="4">
    <source>
        <dbReference type="ARBA" id="ARBA00022692"/>
    </source>
</evidence>
<feature type="domain" description="OmpA-like" evidence="8">
    <location>
        <begin position="113"/>
        <end position="230"/>
    </location>
</feature>
<sequence length="230" mass="24443">MANVHALSRAGGRMPLAPIRQTGGWKLAYADFLTALCALFLVLWLVHGATPEQKENVAEQFGAPGLTTAQAFKPLSLTPAQTGVSALAETLRNSALLTEPAGHVAISEIENGVRIDLLDPELAPLFEKGAASLNARGDDLIALTAGALALIDMPFSIEGHTDSDPIHRTNYSNWDLSADRANAARRALLAHGIKPARVRSVAGLADTRPLNANSTNLPQNRRLSIVVHLD</sequence>
<protein>
    <recommendedName>
        <fullName evidence="8">OmpA-like domain-containing protein</fullName>
    </recommendedName>
</protein>
<keyword evidence="10" id="KW-1185">Reference proteome</keyword>
<dbReference type="OrthoDB" id="7170686at2"/>
<dbReference type="PANTHER" id="PTHR30329">
    <property type="entry name" value="STATOR ELEMENT OF FLAGELLAR MOTOR COMPLEX"/>
    <property type="match status" value="1"/>
</dbReference>
<keyword evidence="3" id="KW-1003">Cell membrane</keyword>
<evidence type="ECO:0000256" key="2">
    <source>
        <dbReference type="ARBA" id="ARBA00008914"/>
    </source>
</evidence>